<proteinExistence type="predicted"/>
<evidence type="ECO:0000256" key="4">
    <source>
        <dbReference type="ARBA" id="ARBA00022840"/>
    </source>
</evidence>
<keyword evidence="2 7" id="KW-0812">Transmembrane</keyword>
<dbReference type="PANTHER" id="PTHR43394:SF1">
    <property type="entry name" value="ATP-BINDING CASSETTE SUB-FAMILY B MEMBER 10, MITOCHONDRIAL"/>
    <property type="match status" value="1"/>
</dbReference>
<feature type="domain" description="ABC transmembrane type-1" evidence="9">
    <location>
        <begin position="116"/>
        <end position="391"/>
    </location>
</feature>
<dbReference type="PANTHER" id="PTHR43394">
    <property type="entry name" value="ATP-DEPENDENT PERMEASE MDL1, MITOCHONDRIAL"/>
    <property type="match status" value="1"/>
</dbReference>
<dbReference type="InterPro" id="IPR011527">
    <property type="entry name" value="ABC1_TM_dom"/>
</dbReference>
<dbReference type="GO" id="GO:0005886">
    <property type="term" value="C:plasma membrane"/>
    <property type="evidence" value="ECO:0007669"/>
    <property type="project" value="UniProtKB-SubCell"/>
</dbReference>
<name>A0A517MNV2_9BACT</name>
<dbReference type="PROSITE" id="PS50893">
    <property type="entry name" value="ABC_TRANSPORTER_2"/>
    <property type="match status" value="1"/>
</dbReference>
<evidence type="ECO:0000313" key="10">
    <source>
        <dbReference type="EMBL" id="QDS96559.1"/>
    </source>
</evidence>
<protein>
    <submittedName>
        <fullName evidence="10">Lipid A export ATP-binding/permease protein MsbA</fullName>
        <ecNumber evidence="10">3.6.3.-</ecNumber>
    </submittedName>
</protein>
<dbReference type="Proteomes" id="UP000320672">
    <property type="component" value="Chromosome"/>
</dbReference>
<dbReference type="SMART" id="SM00382">
    <property type="entry name" value="AAA"/>
    <property type="match status" value="1"/>
</dbReference>
<dbReference type="PROSITE" id="PS50929">
    <property type="entry name" value="ABC_TM1F"/>
    <property type="match status" value="1"/>
</dbReference>
<evidence type="ECO:0000256" key="1">
    <source>
        <dbReference type="ARBA" id="ARBA00004651"/>
    </source>
</evidence>
<feature type="transmembrane region" description="Helical" evidence="7">
    <location>
        <begin position="133"/>
        <end position="157"/>
    </location>
</feature>
<reference evidence="10 11" key="1">
    <citation type="submission" date="2019-02" db="EMBL/GenBank/DDBJ databases">
        <title>Deep-cultivation of Planctomycetes and their phenomic and genomic characterization uncovers novel biology.</title>
        <authorList>
            <person name="Wiegand S."/>
            <person name="Jogler M."/>
            <person name="Boedeker C."/>
            <person name="Pinto D."/>
            <person name="Vollmers J."/>
            <person name="Rivas-Marin E."/>
            <person name="Kohn T."/>
            <person name="Peeters S.H."/>
            <person name="Heuer A."/>
            <person name="Rast P."/>
            <person name="Oberbeckmann S."/>
            <person name="Bunk B."/>
            <person name="Jeske O."/>
            <person name="Meyerdierks A."/>
            <person name="Storesund J.E."/>
            <person name="Kallscheuer N."/>
            <person name="Luecker S."/>
            <person name="Lage O.M."/>
            <person name="Pohl T."/>
            <person name="Merkel B.J."/>
            <person name="Hornburger P."/>
            <person name="Mueller R.-W."/>
            <person name="Bruemmer F."/>
            <person name="Labrenz M."/>
            <person name="Spormann A.M."/>
            <person name="Op den Camp H."/>
            <person name="Overmann J."/>
            <person name="Amann R."/>
            <person name="Jetten M.S.M."/>
            <person name="Mascher T."/>
            <person name="Medema M.H."/>
            <person name="Devos D.P."/>
            <person name="Kaster A.-K."/>
            <person name="Ovreas L."/>
            <person name="Rohde M."/>
            <person name="Galperin M.Y."/>
            <person name="Jogler C."/>
        </authorList>
    </citation>
    <scope>NUCLEOTIDE SEQUENCE [LARGE SCALE GENOMIC DNA]</scope>
    <source>
        <strain evidence="10 11">FF011L</strain>
    </source>
</reference>
<dbReference type="Pfam" id="PF00005">
    <property type="entry name" value="ABC_tran"/>
    <property type="match status" value="1"/>
</dbReference>
<dbReference type="Gene3D" id="1.20.1560.10">
    <property type="entry name" value="ABC transporter type 1, transmembrane domain"/>
    <property type="match status" value="1"/>
</dbReference>
<accession>A0A517MNV2</accession>
<dbReference type="SUPFAM" id="SSF90123">
    <property type="entry name" value="ABC transporter transmembrane region"/>
    <property type="match status" value="1"/>
</dbReference>
<dbReference type="SUPFAM" id="SSF52540">
    <property type="entry name" value="P-loop containing nucleoside triphosphate hydrolases"/>
    <property type="match status" value="1"/>
</dbReference>
<keyword evidence="11" id="KW-1185">Reference proteome</keyword>
<dbReference type="InterPro" id="IPR003593">
    <property type="entry name" value="AAA+_ATPase"/>
</dbReference>
<comment type="subcellular location">
    <subcellularLocation>
        <location evidence="1">Cell membrane</location>
        <topology evidence="1">Multi-pass membrane protein</topology>
    </subcellularLocation>
</comment>
<dbReference type="KEGG" id="rml:FF011L_53710"/>
<evidence type="ECO:0000256" key="3">
    <source>
        <dbReference type="ARBA" id="ARBA00022741"/>
    </source>
</evidence>
<keyword evidence="10" id="KW-0378">Hydrolase</keyword>
<feature type="domain" description="ABC transporter" evidence="8">
    <location>
        <begin position="425"/>
        <end position="660"/>
    </location>
</feature>
<organism evidence="10 11">
    <name type="scientific">Roseimaritima multifibrata</name>
    <dbReference type="NCBI Taxonomy" id="1930274"/>
    <lineage>
        <taxon>Bacteria</taxon>
        <taxon>Pseudomonadati</taxon>
        <taxon>Planctomycetota</taxon>
        <taxon>Planctomycetia</taxon>
        <taxon>Pirellulales</taxon>
        <taxon>Pirellulaceae</taxon>
        <taxon>Roseimaritima</taxon>
    </lineage>
</organism>
<evidence type="ECO:0000256" key="5">
    <source>
        <dbReference type="ARBA" id="ARBA00022989"/>
    </source>
</evidence>
<dbReference type="AlphaFoldDB" id="A0A517MNV2"/>
<feature type="transmembrane region" description="Helical" evidence="7">
    <location>
        <begin position="21"/>
        <end position="43"/>
    </location>
</feature>
<dbReference type="CDD" id="cd18552">
    <property type="entry name" value="ABC_6TM_MsbA_like"/>
    <property type="match status" value="1"/>
</dbReference>
<evidence type="ECO:0000256" key="6">
    <source>
        <dbReference type="ARBA" id="ARBA00023136"/>
    </source>
</evidence>
<sequence length="666" mass="73993">MKDFRRVLHLVTKRRWTLAGCIFTSVFVALLWGLNIGALYPMVEIVFKGDGVPGYIAKEIDNSLEQIAETETEIAEINQQLSSKPGVEKRNQLELSLEFAITRRTAYESSLDSLRWFQPYANQYLPETAFGTLSFMIGLLIAGTLLKLVALGINLMLVQDLAMRAANDVRSLFFRRALRLDLDEFGDNGSAGLTSRLTNDIGHLNGGITVLLGRLVREPLKMIVCFAGAAWVCPRLLLLVMVVAPLMVIIMHSLSRSIRRASRRVMDEMTQLYGMLNDAFSGIRVIKAYNTQAFERARFERSIHAYYGRSMKMALYNTLARSVSEFLGLGMVCLAILAGGYLVINRQTELLGLHMSNKPLGPGEMLMFFGFLIGASDPARKLSDVWSGLQRGVAAASRVYEVIDRPVRVTEPARPQSVARPHQNIIFSNVTFRYPSGPPVLNGIDLTIPRGECLAVVGPNGSGKSTLISLLCRFDDPQGGEVLLDNVPLPKMSLRNLRRRIGLVTQRTVLFDDTILNNIRYGMPRVSREDVILAAKQAYADDFIREKTEFGYDTPLGQNGVRLSGGQMQRIALARAFLRKPDILILDEATSQIDMESEALIHEALKKFLVNRTGLMITHRPTTLALADRIAVIEEGILTDIGPHNTLLAKNAFYRSLCRGDSAEAA</sequence>
<dbReference type="InterPro" id="IPR003439">
    <property type="entry name" value="ABC_transporter-like_ATP-bd"/>
</dbReference>
<evidence type="ECO:0000259" key="8">
    <source>
        <dbReference type="PROSITE" id="PS50893"/>
    </source>
</evidence>
<dbReference type="GO" id="GO:0015421">
    <property type="term" value="F:ABC-type oligopeptide transporter activity"/>
    <property type="evidence" value="ECO:0007669"/>
    <property type="project" value="TreeGrafter"/>
</dbReference>
<dbReference type="Gene3D" id="3.40.50.300">
    <property type="entry name" value="P-loop containing nucleotide triphosphate hydrolases"/>
    <property type="match status" value="1"/>
</dbReference>
<dbReference type="InterPro" id="IPR036640">
    <property type="entry name" value="ABC1_TM_sf"/>
</dbReference>
<dbReference type="FunFam" id="3.40.50.300:FF:000218">
    <property type="entry name" value="Multidrug ABC transporter ATP-binding protein"/>
    <property type="match status" value="1"/>
</dbReference>
<evidence type="ECO:0000313" key="11">
    <source>
        <dbReference type="Proteomes" id="UP000320672"/>
    </source>
</evidence>
<keyword evidence="5 7" id="KW-1133">Transmembrane helix</keyword>
<dbReference type="PROSITE" id="PS00211">
    <property type="entry name" value="ABC_TRANSPORTER_1"/>
    <property type="match status" value="1"/>
</dbReference>
<dbReference type="GO" id="GO:0016887">
    <property type="term" value="F:ATP hydrolysis activity"/>
    <property type="evidence" value="ECO:0007669"/>
    <property type="project" value="InterPro"/>
</dbReference>
<dbReference type="RefSeq" id="WP_145354685.1">
    <property type="nucleotide sequence ID" value="NZ_CP036262.1"/>
</dbReference>
<dbReference type="Pfam" id="PF00664">
    <property type="entry name" value="ABC_membrane"/>
    <property type="match status" value="1"/>
</dbReference>
<evidence type="ECO:0000256" key="2">
    <source>
        <dbReference type="ARBA" id="ARBA00022692"/>
    </source>
</evidence>
<keyword evidence="3" id="KW-0547">Nucleotide-binding</keyword>
<feature type="transmembrane region" description="Helical" evidence="7">
    <location>
        <begin position="223"/>
        <end position="250"/>
    </location>
</feature>
<dbReference type="InterPro" id="IPR027417">
    <property type="entry name" value="P-loop_NTPase"/>
</dbReference>
<gene>
    <name evidence="10" type="primary">msbA</name>
    <name evidence="10" type="ORF">FF011L_53710</name>
</gene>
<keyword evidence="6 7" id="KW-0472">Membrane</keyword>
<dbReference type="EMBL" id="CP036262">
    <property type="protein sequence ID" value="QDS96559.1"/>
    <property type="molecule type" value="Genomic_DNA"/>
</dbReference>
<dbReference type="EC" id="3.6.3.-" evidence="10"/>
<keyword evidence="4 10" id="KW-0067">ATP-binding</keyword>
<dbReference type="OrthoDB" id="9762778at2"/>
<evidence type="ECO:0000259" key="9">
    <source>
        <dbReference type="PROSITE" id="PS50929"/>
    </source>
</evidence>
<dbReference type="GO" id="GO:0005524">
    <property type="term" value="F:ATP binding"/>
    <property type="evidence" value="ECO:0007669"/>
    <property type="project" value="UniProtKB-KW"/>
</dbReference>
<evidence type="ECO:0000256" key="7">
    <source>
        <dbReference type="SAM" id="Phobius"/>
    </source>
</evidence>
<feature type="transmembrane region" description="Helical" evidence="7">
    <location>
        <begin position="326"/>
        <end position="344"/>
    </location>
</feature>
<dbReference type="InterPro" id="IPR039421">
    <property type="entry name" value="Type_1_exporter"/>
</dbReference>
<dbReference type="InterPro" id="IPR017871">
    <property type="entry name" value="ABC_transporter-like_CS"/>
</dbReference>